<reference evidence="1 2" key="1">
    <citation type="submission" date="2016-11" db="EMBL/GenBank/DDBJ databases">
        <authorList>
            <person name="Jaros S."/>
            <person name="Januszkiewicz K."/>
            <person name="Wedrychowicz H."/>
        </authorList>
    </citation>
    <scope>NUCLEOTIDE SEQUENCE [LARGE SCALE GENOMIC DNA]</scope>
    <source>
        <strain evidence="1 2">DSM 44666</strain>
    </source>
</reference>
<dbReference type="Gene3D" id="2.60.40.4350">
    <property type="match status" value="1"/>
</dbReference>
<sequence length="372" mass="41256">MREQWIFHAIDTLFFRDGTPFQLGEPGAMLPRSHFPPTFMTLQGAVRMALAKRHGWRKGKEWPHELGSTKDLGQLQITGPYLRYKNKILYPAPSVLFSHREDAPLVRLSPGLPVDCDLGAQIRLPQLPSGQKGGAPLQAWLTRQGMEAVLAGEVPTQEQIFRPHQLWQEELRVGIGRDQATRTTNDGELYSIYQVRPATELEIVVDIDNIPDGCTFIKSDIISLGGEGRAASISIHQATSTPLPSLPKLNPSGNGWIYYTLSLLNSSDVKNLDQAIKSGQVETEHPIPGECISASIGKLVQAGGWDSENKQSRPLKPLLPSGSTWFFRARHTEQKQIEALHGTLCGSKSLWGQGQLVVGTWSEQEDFINEQQ</sequence>
<dbReference type="Proteomes" id="UP000184476">
    <property type="component" value="Unassembled WGS sequence"/>
</dbReference>
<gene>
    <name evidence="1" type="ORF">SAMN05444392_11193</name>
</gene>
<dbReference type="Gene3D" id="3.30.70.2940">
    <property type="match status" value="1"/>
</dbReference>
<dbReference type="RefSeq" id="WP_073156433.1">
    <property type="nucleotide sequence ID" value="NZ_FQVL01000011.1"/>
</dbReference>
<dbReference type="OrthoDB" id="6162707at2"/>
<proteinExistence type="predicted"/>
<dbReference type="EMBL" id="FQVL01000011">
    <property type="protein sequence ID" value="SHF24039.1"/>
    <property type="molecule type" value="Genomic_DNA"/>
</dbReference>
<protein>
    <submittedName>
        <fullName evidence="1">CRISPR-associated protein, Cmr3 family</fullName>
    </submittedName>
</protein>
<evidence type="ECO:0000313" key="1">
    <source>
        <dbReference type="EMBL" id="SHF24039.1"/>
    </source>
</evidence>
<dbReference type="Pfam" id="PF09700">
    <property type="entry name" value="Cas_Cmr3"/>
    <property type="match status" value="1"/>
</dbReference>
<dbReference type="InterPro" id="IPR019117">
    <property type="entry name" value="CRISPR-assoc_protein_Cmr3"/>
</dbReference>
<organism evidence="1 2">
    <name type="scientific">Seinonella peptonophila</name>
    <dbReference type="NCBI Taxonomy" id="112248"/>
    <lineage>
        <taxon>Bacteria</taxon>
        <taxon>Bacillati</taxon>
        <taxon>Bacillota</taxon>
        <taxon>Bacilli</taxon>
        <taxon>Bacillales</taxon>
        <taxon>Thermoactinomycetaceae</taxon>
        <taxon>Seinonella</taxon>
    </lineage>
</organism>
<evidence type="ECO:0000313" key="2">
    <source>
        <dbReference type="Proteomes" id="UP000184476"/>
    </source>
</evidence>
<keyword evidence="2" id="KW-1185">Reference proteome</keyword>
<name>A0A1M5A163_9BACL</name>
<dbReference type="AlphaFoldDB" id="A0A1M5A163"/>
<dbReference type="STRING" id="112248.SAMN05444392_11193"/>
<accession>A0A1M5A163</accession>